<evidence type="ECO:0000313" key="2">
    <source>
        <dbReference type="Proteomes" id="UP001151760"/>
    </source>
</evidence>
<keyword evidence="2" id="KW-1185">Reference proteome</keyword>
<sequence length="184" mass="21024">MADNTQAKAMGEVRNMRIQIGTSGAVIDIGSGTLCIDDGVIGHNYFPKPRAKAYLDNFEIDEEDHWLCFFEVGRDKDRNPMYSPVARSFMDIEDKMERALAMEAYFNPFKNIIVFKKLVEFLGSLPVQLKNTDWGNEGYGMYKKIEGDGALNTKFELITPKETKRKLSGKFTSEDILKFDHFLD</sequence>
<dbReference type="Proteomes" id="UP001151760">
    <property type="component" value="Unassembled WGS sequence"/>
</dbReference>
<name>A0ABQ5F0K9_9ASTR</name>
<organism evidence="1 2">
    <name type="scientific">Tanacetum coccineum</name>
    <dbReference type="NCBI Taxonomy" id="301880"/>
    <lineage>
        <taxon>Eukaryota</taxon>
        <taxon>Viridiplantae</taxon>
        <taxon>Streptophyta</taxon>
        <taxon>Embryophyta</taxon>
        <taxon>Tracheophyta</taxon>
        <taxon>Spermatophyta</taxon>
        <taxon>Magnoliopsida</taxon>
        <taxon>eudicotyledons</taxon>
        <taxon>Gunneridae</taxon>
        <taxon>Pentapetalae</taxon>
        <taxon>asterids</taxon>
        <taxon>campanulids</taxon>
        <taxon>Asterales</taxon>
        <taxon>Asteraceae</taxon>
        <taxon>Asteroideae</taxon>
        <taxon>Anthemideae</taxon>
        <taxon>Anthemidinae</taxon>
        <taxon>Tanacetum</taxon>
    </lineage>
</organism>
<comment type="caution">
    <text evidence="1">The sequence shown here is derived from an EMBL/GenBank/DDBJ whole genome shotgun (WGS) entry which is preliminary data.</text>
</comment>
<proteinExistence type="predicted"/>
<dbReference type="EMBL" id="BQNB010016858">
    <property type="protein sequence ID" value="GJT56588.1"/>
    <property type="molecule type" value="Genomic_DNA"/>
</dbReference>
<reference evidence="1" key="1">
    <citation type="journal article" date="2022" name="Int. J. Mol. Sci.">
        <title>Draft Genome of Tanacetum Coccineum: Genomic Comparison of Closely Related Tanacetum-Family Plants.</title>
        <authorList>
            <person name="Yamashiro T."/>
            <person name="Shiraishi A."/>
            <person name="Nakayama K."/>
            <person name="Satake H."/>
        </authorList>
    </citation>
    <scope>NUCLEOTIDE SEQUENCE</scope>
</reference>
<evidence type="ECO:0000313" key="1">
    <source>
        <dbReference type="EMBL" id="GJT56588.1"/>
    </source>
</evidence>
<protein>
    <submittedName>
        <fullName evidence="1">Uncharacterized protein</fullName>
    </submittedName>
</protein>
<gene>
    <name evidence="1" type="ORF">Tco_0991642</name>
</gene>
<accession>A0ABQ5F0K9</accession>
<reference evidence="1" key="2">
    <citation type="submission" date="2022-01" db="EMBL/GenBank/DDBJ databases">
        <authorList>
            <person name="Yamashiro T."/>
            <person name="Shiraishi A."/>
            <person name="Satake H."/>
            <person name="Nakayama K."/>
        </authorList>
    </citation>
    <scope>NUCLEOTIDE SEQUENCE</scope>
</reference>